<protein>
    <submittedName>
        <fullName evidence="1">Uncharacterized protein</fullName>
    </submittedName>
</protein>
<comment type="caution">
    <text evidence="1">The sequence shown here is derived from an EMBL/GenBank/DDBJ whole genome shotgun (WGS) entry which is preliminary data.</text>
</comment>
<dbReference type="HOGENOM" id="CLU_205307_0_0_10"/>
<name>A0A069QKS9_HOYLO</name>
<dbReference type="Proteomes" id="UP000027442">
    <property type="component" value="Unassembled WGS sequence"/>
</dbReference>
<organism evidence="1 2">
    <name type="scientific">Hoylesella loescheii DSM 19665 = JCM 12249 = ATCC 15930</name>
    <dbReference type="NCBI Taxonomy" id="1122985"/>
    <lineage>
        <taxon>Bacteria</taxon>
        <taxon>Pseudomonadati</taxon>
        <taxon>Bacteroidota</taxon>
        <taxon>Bacteroidia</taxon>
        <taxon>Bacteroidales</taxon>
        <taxon>Prevotellaceae</taxon>
        <taxon>Hoylesella</taxon>
    </lineage>
</organism>
<gene>
    <name evidence="1" type="ORF">HMPREF1991_00621</name>
</gene>
<dbReference type="PATRIC" id="fig|1122985.7.peg.646"/>
<dbReference type="AlphaFoldDB" id="A0A069QKS9"/>
<evidence type="ECO:0000313" key="1">
    <source>
        <dbReference type="EMBL" id="KDR53257.1"/>
    </source>
</evidence>
<accession>A0A069QKS9</accession>
<sequence>MVNWRVRDKTPCPLNKSGQVKKWLSHQLALRDSWHNELL</sequence>
<evidence type="ECO:0000313" key="2">
    <source>
        <dbReference type="Proteomes" id="UP000027442"/>
    </source>
</evidence>
<dbReference type="EMBL" id="JNGW01000022">
    <property type="protein sequence ID" value="KDR53257.1"/>
    <property type="molecule type" value="Genomic_DNA"/>
</dbReference>
<proteinExistence type="predicted"/>
<keyword evidence="2" id="KW-1185">Reference proteome</keyword>
<reference evidence="1 2" key="1">
    <citation type="submission" date="2013-08" db="EMBL/GenBank/DDBJ databases">
        <authorList>
            <person name="Weinstock G."/>
            <person name="Sodergren E."/>
            <person name="Wylie T."/>
            <person name="Fulton L."/>
            <person name="Fulton R."/>
            <person name="Fronick C."/>
            <person name="O'Laughlin M."/>
            <person name="Godfrey J."/>
            <person name="Miner T."/>
            <person name="Herter B."/>
            <person name="Appelbaum E."/>
            <person name="Cordes M."/>
            <person name="Lek S."/>
            <person name="Wollam A."/>
            <person name="Pepin K.H."/>
            <person name="Palsikar V.B."/>
            <person name="Mitreva M."/>
            <person name="Wilson R.K."/>
        </authorList>
    </citation>
    <scope>NUCLEOTIDE SEQUENCE [LARGE SCALE GENOMIC DNA]</scope>
    <source>
        <strain evidence="1 2">ATCC 15930</strain>
    </source>
</reference>